<dbReference type="InterPro" id="IPR004843">
    <property type="entry name" value="Calcineurin-like_PHP"/>
</dbReference>
<dbReference type="GO" id="GO:0000166">
    <property type="term" value="F:nucleotide binding"/>
    <property type="evidence" value="ECO:0007669"/>
    <property type="project" value="UniProtKB-UniRule"/>
</dbReference>
<dbReference type="OrthoDB" id="9784378at2"/>
<gene>
    <name evidence="5" type="primary">cpdA</name>
    <name evidence="7" type="ORF">EV693_10615</name>
</gene>
<reference evidence="7 8" key="1">
    <citation type="submission" date="2019-03" db="EMBL/GenBank/DDBJ databases">
        <title>Genomic Encyclopedia of Type Strains, Phase IV (KMG-IV): sequencing the most valuable type-strain genomes for metagenomic binning, comparative biology and taxonomic classification.</title>
        <authorList>
            <person name="Goeker M."/>
        </authorList>
    </citation>
    <scope>NUCLEOTIDE SEQUENCE [LARGE SCALE GENOMIC DNA]</scope>
    <source>
        <strain evidence="7 8">DSM 16380</strain>
    </source>
</reference>
<evidence type="ECO:0000259" key="6">
    <source>
        <dbReference type="Pfam" id="PF00149"/>
    </source>
</evidence>
<keyword evidence="5" id="KW-0114">cAMP</keyword>
<keyword evidence="1 5" id="KW-0479">Metal-binding</keyword>
<dbReference type="NCBIfam" id="NF008359">
    <property type="entry name" value="PRK11148.1"/>
    <property type="match status" value="1"/>
</dbReference>
<sequence>MESYSFPDLNQVIKIIQITDTHLLANGDQELLGVNTAKSFQAVIDGIHRGEFAYDFILATGDLAQDQCSQAYTRFAEMVKPLEKPVFWLEGNHDIQPAMYQGLTPFPQIQSEKHILMGEKWQVLLLDSHIPTLSKGELSQDQLNWLARKLEEYSERFTLIALHHNILPTNSAWLDQHSLANSEALTTILAQFSKVKAILYGHIHQEVDRFWLGYRVLATPSTCIQFKPNCDRFTLDPMPQGWREISLFPDGNIETTVRRLNENNFLPNFHATGY</sequence>
<name>A0A4V2SJX9_9PAST</name>
<evidence type="ECO:0000256" key="4">
    <source>
        <dbReference type="ARBA" id="ARBA00025742"/>
    </source>
</evidence>
<dbReference type="InterPro" id="IPR050884">
    <property type="entry name" value="CNP_phosphodiesterase-III"/>
</dbReference>
<dbReference type="GO" id="GO:0004115">
    <property type="term" value="F:3',5'-cyclic-AMP phosphodiesterase activity"/>
    <property type="evidence" value="ECO:0007669"/>
    <property type="project" value="UniProtKB-UniRule"/>
</dbReference>
<keyword evidence="3 5" id="KW-0408">Iron</keyword>
<feature type="binding site" evidence="5">
    <location>
        <position position="92"/>
    </location>
    <ligand>
        <name>Fe cation</name>
        <dbReference type="ChEBI" id="CHEBI:24875"/>
        <label>2</label>
    </ligand>
</feature>
<dbReference type="EMBL" id="SLXJ01000006">
    <property type="protein sequence ID" value="TCP17336.1"/>
    <property type="molecule type" value="Genomic_DNA"/>
</dbReference>
<feature type="domain" description="Calcineurin-like phosphoesterase" evidence="6">
    <location>
        <begin position="13"/>
        <end position="205"/>
    </location>
</feature>
<feature type="binding site" evidence="5">
    <location>
        <position position="62"/>
    </location>
    <ligand>
        <name>AMP</name>
        <dbReference type="ChEBI" id="CHEBI:456215"/>
    </ligand>
</feature>
<feature type="binding site" evidence="5">
    <location>
        <position position="22"/>
    </location>
    <ligand>
        <name>Fe cation</name>
        <dbReference type="ChEBI" id="CHEBI:24875"/>
        <label>1</label>
    </ligand>
</feature>
<organism evidence="7 8">
    <name type="scientific">Nicoletella semolina</name>
    <dbReference type="NCBI Taxonomy" id="271160"/>
    <lineage>
        <taxon>Bacteria</taxon>
        <taxon>Pseudomonadati</taxon>
        <taxon>Pseudomonadota</taxon>
        <taxon>Gammaproteobacteria</taxon>
        <taxon>Pasteurellales</taxon>
        <taxon>Pasteurellaceae</taxon>
        <taxon>Nicoletella</taxon>
    </lineage>
</organism>
<dbReference type="CDD" id="cd07402">
    <property type="entry name" value="MPP_GpdQ"/>
    <property type="match status" value="1"/>
</dbReference>
<dbReference type="AlphaFoldDB" id="A0A4V2SJX9"/>
<feature type="binding site" evidence="5">
    <location>
        <position position="163"/>
    </location>
    <ligand>
        <name>Fe cation</name>
        <dbReference type="ChEBI" id="CHEBI:24875"/>
        <label>2</label>
    </ligand>
</feature>
<evidence type="ECO:0000256" key="3">
    <source>
        <dbReference type="ARBA" id="ARBA00023004"/>
    </source>
</evidence>
<dbReference type="InterPro" id="IPR029052">
    <property type="entry name" value="Metallo-depent_PP-like"/>
</dbReference>
<dbReference type="Pfam" id="PF00149">
    <property type="entry name" value="Metallophos"/>
    <property type="match status" value="1"/>
</dbReference>
<keyword evidence="5" id="KW-0547">Nucleotide-binding</keyword>
<feature type="binding site" evidence="5">
    <location>
        <position position="204"/>
    </location>
    <ligand>
        <name>AMP</name>
        <dbReference type="ChEBI" id="CHEBI:456215"/>
    </ligand>
</feature>
<proteinExistence type="inferred from homology"/>
<dbReference type="GO" id="GO:0046872">
    <property type="term" value="F:metal ion binding"/>
    <property type="evidence" value="ECO:0007669"/>
    <property type="project" value="UniProtKB-UniRule"/>
</dbReference>
<comment type="catalytic activity">
    <reaction evidence="5">
        <text>3',5'-cyclic AMP + H2O = AMP + H(+)</text>
        <dbReference type="Rhea" id="RHEA:25277"/>
        <dbReference type="ChEBI" id="CHEBI:15377"/>
        <dbReference type="ChEBI" id="CHEBI:15378"/>
        <dbReference type="ChEBI" id="CHEBI:58165"/>
        <dbReference type="ChEBI" id="CHEBI:456215"/>
        <dbReference type="EC" id="3.1.4.53"/>
    </reaction>
</comment>
<dbReference type="PANTHER" id="PTHR42988">
    <property type="entry name" value="PHOSPHOHYDROLASE"/>
    <property type="match status" value="1"/>
</dbReference>
<comment type="cofactor">
    <cofactor evidence="5">
        <name>Fe(2+)</name>
        <dbReference type="ChEBI" id="CHEBI:29033"/>
    </cofactor>
    <text evidence="5">Binds 2 Fe(2+) ions per subunit.</text>
</comment>
<dbReference type="PANTHER" id="PTHR42988:SF2">
    <property type="entry name" value="CYCLIC NUCLEOTIDE PHOSPHODIESTERASE CBUA0032-RELATED"/>
    <property type="match status" value="1"/>
</dbReference>
<comment type="caution">
    <text evidence="7">The sequence shown here is derived from an EMBL/GenBank/DDBJ whole genome shotgun (WGS) entry which is preliminary data.</text>
</comment>
<dbReference type="InterPro" id="IPR026575">
    <property type="entry name" value="GpdQ/CpdA-like"/>
</dbReference>
<dbReference type="InterPro" id="IPR046379">
    <property type="entry name" value="cAMP_phosphodiest_CpdA"/>
</dbReference>
<dbReference type="Proteomes" id="UP000295537">
    <property type="component" value="Unassembled WGS sequence"/>
</dbReference>
<dbReference type="SUPFAM" id="SSF56300">
    <property type="entry name" value="Metallo-dependent phosphatases"/>
    <property type="match status" value="1"/>
</dbReference>
<keyword evidence="8" id="KW-1185">Reference proteome</keyword>
<evidence type="ECO:0000313" key="7">
    <source>
        <dbReference type="EMBL" id="TCP17336.1"/>
    </source>
</evidence>
<evidence type="ECO:0000256" key="1">
    <source>
        <dbReference type="ARBA" id="ARBA00022723"/>
    </source>
</evidence>
<feature type="binding site" evidence="5">
    <location>
        <position position="20"/>
    </location>
    <ligand>
        <name>Fe cation</name>
        <dbReference type="ChEBI" id="CHEBI:24875"/>
        <label>1</label>
    </ligand>
</feature>
<feature type="binding site" evidence="5">
    <location>
        <position position="62"/>
    </location>
    <ligand>
        <name>Fe cation</name>
        <dbReference type="ChEBI" id="CHEBI:24875"/>
        <label>1</label>
    </ligand>
</feature>
<comment type="function">
    <text evidence="5">Hydrolyzes cAMP to 5'-AMP. Plays an important regulatory role in modulating the intracellular concentration of cAMP, thereby influencing cAMP-dependent processes.</text>
</comment>
<keyword evidence="2 5" id="KW-0378">Hydrolase</keyword>
<evidence type="ECO:0000256" key="5">
    <source>
        <dbReference type="HAMAP-Rule" id="MF_00905"/>
    </source>
</evidence>
<protein>
    <recommendedName>
        <fullName evidence="5">3',5'-cyclic adenosine monophosphate phosphodiesterase CpdA</fullName>
        <shortName evidence="5">3',5'-cyclic AMP phosphodiesterase</shortName>
        <shortName evidence="5">cAMP phosphodiesterase</shortName>
        <ecNumber evidence="5">3.1.4.53</ecNumber>
    </recommendedName>
</protein>
<dbReference type="Gene3D" id="3.60.21.10">
    <property type="match status" value="1"/>
</dbReference>
<feature type="binding site" evidence="5">
    <location>
        <position position="62"/>
    </location>
    <ligand>
        <name>Fe cation</name>
        <dbReference type="ChEBI" id="CHEBI:24875"/>
        <label>2</label>
    </ligand>
</feature>
<feature type="binding site" evidence="5">
    <location>
        <position position="22"/>
    </location>
    <ligand>
        <name>AMP</name>
        <dbReference type="ChEBI" id="CHEBI:456215"/>
    </ligand>
</feature>
<dbReference type="HAMAP" id="MF_00905">
    <property type="entry name" value="cAMP_phosphodiest_CpdA"/>
    <property type="match status" value="1"/>
</dbReference>
<feature type="binding site" evidence="5">
    <location>
        <begin position="92"/>
        <end position="93"/>
    </location>
    <ligand>
        <name>AMP</name>
        <dbReference type="ChEBI" id="CHEBI:456215"/>
    </ligand>
</feature>
<comment type="similarity">
    <text evidence="4 5">Belongs to the cyclic nucleotide phosphodiesterase class-III family.</text>
</comment>
<evidence type="ECO:0000256" key="2">
    <source>
        <dbReference type="ARBA" id="ARBA00022801"/>
    </source>
</evidence>
<dbReference type="RefSeq" id="WP_132501266.1">
    <property type="nucleotide sequence ID" value="NZ_LVXA01000001.1"/>
</dbReference>
<feature type="binding site" evidence="5">
    <location>
        <position position="204"/>
    </location>
    <ligand>
        <name>Fe cation</name>
        <dbReference type="ChEBI" id="CHEBI:24875"/>
        <label>1</label>
    </ligand>
</feature>
<accession>A0A4V2SJX9</accession>
<feature type="binding site" evidence="5">
    <location>
        <position position="202"/>
    </location>
    <ligand>
        <name>Fe cation</name>
        <dbReference type="ChEBI" id="CHEBI:24875"/>
        <label>2</label>
    </ligand>
</feature>
<dbReference type="EC" id="3.1.4.53" evidence="5"/>
<evidence type="ECO:0000313" key="8">
    <source>
        <dbReference type="Proteomes" id="UP000295537"/>
    </source>
</evidence>